<feature type="domain" description="Nudix hydrolase" evidence="3">
    <location>
        <begin position="2"/>
        <end position="138"/>
    </location>
</feature>
<proteinExistence type="predicted"/>
<organism evidence="4 5">
    <name type="scientific">Heyndrickxia oleronia</name>
    <dbReference type="NCBI Taxonomy" id="38875"/>
    <lineage>
        <taxon>Bacteria</taxon>
        <taxon>Bacillati</taxon>
        <taxon>Bacillota</taxon>
        <taxon>Bacilli</taxon>
        <taxon>Bacillales</taxon>
        <taxon>Bacillaceae</taxon>
        <taxon>Heyndrickxia</taxon>
    </lineage>
</organism>
<reference evidence="4 5" key="1">
    <citation type="submission" date="2017-01" db="EMBL/GenBank/DDBJ databases">
        <title>Draft genome sequence of Bacillus oleronius.</title>
        <authorList>
            <person name="Allam M."/>
        </authorList>
    </citation>
    <scope>NUCLEOTIDE SEQUENCE [LARGE SCALE GENOMIC DNA]</scope>
    <source>
        <strain evidence="4 5">DSM 9356</strain>
    </source>
</reference>
<accession>A0A8E2I501</accession>
<dbReference type="SUPFAM" id="SSF55811">
    <property type="entry name" value="Nudix"/>
    <property type="match status" value="1"/>
</dbReference>
<name>A0A8E2I501_9BACI</name>
<comment type="cofactor">
    <cofactor evidence="1">
        <name>Mg(2+)</name>
        <dbReference type="ChEBI" id="CHEBI:18420"/>
    </cofactor>
</comment>
<comment type="caution">
    <text evidence="4">The sequence shown here is derived from an EMBL/GenBank/DDBJ whole genome shotgun (WGS) entry which is preliminary data.</text>
</comment>
<dbReference type="PANTHER" id="PTHR43046">
    <property type="entry name" value="GDP-MANNOSE MANNOSYL HYDROLASE"/>
    <property type="match status" value="1"/>
</dbReference>
<evidence type="ECO:0000313" key="4">
    <source>
        <dbReference type="EMBL" id="OOP66797.1"/>
    </source>
</evidence>
<dbReference type="PANTHER" id="PTHR43046:SF14">
    <property type="entry name" value="MUTT_NUDIX FAMILY PROTEIN"/>
    <property type="match status" value="1"/>
</dbReference>
<evidence type="ECO:0000256" key="2">
    <source>
        <dbReference type="ARBA" id="ARBA00022801"/>
    </source>
</evidence>
<dbReference type="EMBL" id="MTLA01000264">
    <property type="protein sequence ID" value="OOP66797.1"/>
    <property type="molecule type" value="Genomic_DNA"/>
</dbReference>
<dbReference type="RefSeq" id="WP_071977276.1">
    <property type="nucleotide sequence ID" value="NZ_CP065424.1"/>
</dbReference>
<evidence type="ECO:0000256" key="1">
    <source>
        <dbReference type="ARBA" id="ARBA00001946"/>
    </source>
</evidence>
<evidence type="ECO:0000259" key="3">
    <source>
        <dbReference type="PROSITE" id="PS51462"/>
    </source>
</evidence>
<dbReference type="InterPro" id="IPR000086">
    <property type="entry name" value="NUDIX_hydrolase_dom"/>
</dbReference>
<sequence>MAIRNSVKALIIQGGRILVTKNQDQEGYFYLCPGGGQEFGETFHETLQRECLEEIGREVQEIGELIFVRELVGKNYGLPSVHQVEYYFSCTILDSGNFISQGVNPDEHQVGVEWLPIADIIKYRFYPQEMREVIPRYENGESVPIYLGAIN</sequence>
<dbReference type="Gene3D" id="3.90.79.10">
    <property type="entry name" value="Nucleoside Triphosphate Pyrophosphohydrolase"/>
    <property type="match status" value="1"/>
</dbReference>
<dbReference type="GO" id="GO:0016787">
    <property type="term" value="F:hydrolase activity"/>
    <property type="evidence" value="ECO:0007669"/>
    <property type="project" value="UniProtKB-KW"/>
</dbReference>
<dbReference type="CDD" id="cd18880">
    <property type="entry name" value="NUDIX_ADPRase"/>
    <property type="match status" value="1"/>
</dbReference>
<dbReference type="Pfam" id="PF00293">
    <property type="entry name" value="NUDIX"/>
    <property type="match status" value="1"/>
</dbReference>
<keyword evidence="2 4" id="KW-0378">Hydrolase</keyword>
<dbReference type="Proteomes" id="UP000189761">
    <property type="component" value="Unassembled WGS sequence"/>
</dbReference>
<gene>
    <name evidence="4" type="ORF">BWZ43_19140</name>
</gene>
<dbReference type="AlphaFoldDB" id="A0A8E2I501"/>
<dbReference type="PROSITE" id="PS51462">
    <property type="entry name" value="NUDIX"/>
    <property type="match status" value="1"/>
</dbReference>
<dbReference type="InterPro" id="IPR015797">
    <property type="entry name" value="NUDIX_hydrolase-like_dom_sf"/>
</dbReference>
<protein>
    <submittedName>
        <fullName evidence="4">NUDIX hydrolase</fullName>
    </submittedName>
</protein>
<keyword evidence="5" id="KW-1185">Reference proteome</keyword>
<evidence type="ECO:0000313" key="5">
    <source>
        <dbReference type="Proteomes" id="UP000189761"/>
    </source>
</evidence>